<evidence type="ECO:0000313" key="4">
    <source>
        <dbReference type="EMBL" id="VDD89330.1"/>
    </source>
</evidence>
<feature type="compositionally biased region" description="Polar residues" evidence="2">
    <location>
        <begin position="70"/>
        <end position="80"/>
    </location>
</feature>
<dbReference type="Pfam" id="PF00059">
    <property type="entry name" value="Lectin_C"/>
    <property type="match status" value="1"/>
</dbReference>
<feature type="domain" description="C-type lectin" evidence="3">
    <location>
        <begin position="149"/>
        <end position="250"/>
    </location>
</feature>
<dbReference type="AlphaFoldDB" id="A0A0N4V2X2"/>
<evidence type="ECO:0000256" key="2">
    <source>
        <dbReference type="SAM" id="MobiDB-lite"/>
    </source>
</evidence>
<evidence type="ECO:0000256" key="1">
    <source>
        <dbReference type="ARBA" id="ARBA00023157"/>
    </source>
</evidence>
<keyword evidence="1" id="KW-1015">Disulfide bond</keyword>
<feature type="compositionally biased region" description="Basic and acidic residues" evidence="2">
    <location>
        <begin position="87"/>
        <end position="96"/>
    </location>
</feature>
<dbReference type="STRING" id="51028.A0A0N4V2X2"/>
<reference evidence="6" key="1">
    <citation type="submission" date="2017-02" db="UniProtKB">
        <authorList>
            <consortium name="WormBaseParasite"/>
        </authorList>
    </citation>
    <scope>IDENTIFICATION</scope>
</reference>
<dbReference type="Gene3D" id="3.10.100.10">
    <property type="entry name" value="Mannose-Binding Protein A, subunit A"/>
    <property type="match status" value="1"/>
</dbReference>
<dbReference type="Proteomes" id="UP000274131">
    <property type="component" value="Unassembled WGS sequence"/>
</dbReference>
<evidence type="ECO:0000313" key="6">
    <source>
        <dbReference type="WBParaSite" id="EVEC_0000437301-mRNA-1"/>
    </source>
</evidence>
<name>A0A0N4V2X2_ENTVE</name>
<dbReference type="PROSITE" id="PS50041">
    <property type="entry name" value="C_TYPE_LECTIN_2"/>
    <property type="match status" value="1"/>
</dbReference>
<organism evidence="6">
    <name type="scientific">Enterobius vermicularis</name>
    <name type="common">Human pinworm</name>
    <dbReference type="NCBI Taxonomy" id="51028"/>
    <lineage>
        <taxon>Eukaryota</taxon>
        <taxon>Metazoa</taxon>
        <taxon>Ecdysozoa</taxon>
        <taxon>Nematoda</taxon>
        <taxon>Chromadorea</taxon>
        <taxon>Rhabditida</taxon>
        <taxon>Spirurina</taxon>
        <taxon>Oxyuridomorpha</taxon>
        <taxon>Oxyuroidea</taxon>
        <taxon>Oxyuridae</taxon>
        <taxon>Enterobius</taxon>
    </lineage>
</organism>
<dbReference type="InterPro" id="IPR016186">
    <property type="entry name" value="C-type_lectin-like/link_sf"/>
</dbReference>
<gene>
    <name evidence="4" type="ORF">EVEC_LOCUS4081</name>
</gene>
<dbReference type="InterPro" id="IPR018378">
    <property type="entry name" value="C-type_lectin_CS"/>
</dbReference>
<dbReference type="WBParaSite" id="EVEC_0000437301-mRNA-1">
    <property type="protein sequence ID" value="EVEC_0000437301-mRNA-1"/>
    <property type="gene ID" value="EVEC_0000437301"/>
</dbReference>
<dbReference type="SUPFAM" id="SSF56436">
    <property type="entry name" value="C-type lectin-like"/>
    <property type="match status" value="1"/>
</dbReference>
<dbReference type="PANTHER" id="PTHR22803">
    <property type="entry name" value="MANNOSE, PHOSPHOLIPASE, LECTIN RECEPTOR RELATED"/>
    <property type="match status" value="1"/>
</dbReference>
<dbReference type="InterPro" id="IPR001304">
    <property type="entry name" value="C-type_lectin-like"/>
</dbReference>
<dbReference type="CDD" id="cd00037">
    <property type="entry name" value="CLECT"/>
    <property type="match status" value="1"/>
</dbReference>
<reference evidence="4 5" key="2">
    <citation type="submission" date="2018-10" db="EMBL/GenBank/DDBJ databases">
        <authorList>
            <consortium name="Pathogen Informatics"/>
        </authorList>
    </citation>
    <scope>NUCLEOTIDE SEQUENCE [LARGE SCALE GENOMIC DNA]</scope>
</reference>
<dbReference type="EMBL" id="UXUI01007758">
    <property type="protein sequence ID" value="VDD89330.1"/>
    <property type="molecule type" value="Genomic_DNA"/>
</dbReference>
<keyword evidence="5" id="KW-1185">Reference proteome</keyword>
<dbReference type="InterPro" id="IPR016187">
    <property type="entry name" value="CTDL_fold"/>
</dbReference>
<dbReference type="OrthoDB" id="5841082at2759"/>
<dbReference type="PROSITE" id="PS00615">
    <property type="entry name" value="C_TYPE_LECTIN_1"/>
    <property type="match status" value="1"/>
</dbReference>
<sequence length="324" mass="36505">MLSDDYEDQNIPIIQQLPGLLTPGSMGSGSNAFSGSSLLEPGSSRWISHHMKRVFAPDVFDVHFEGQQNAQTHLSDSLSGQPIPETPPERPLEKLPHTPAEQLSYANLKSTQAKRFELQKRATITSWNKTKTSTPIISQQLAAFAEEVTYNEALLRCLKLSSNLVTIRSQQENDYVTGISKVKNVWTGLFRRKTGWFWSDYTVPNFFNWARGQPRGGSGPNVRCVGINALWTSGTWFDADCNSHFGYICKYDPQSKSSFLSHNLAITTKMHLHRPVITAVAPNLFAQKPLIYLRPPAATANLYAYYYYALMQQLAHQMYRNIAI</sequence>
<protein>
    <submittedName>
        <fullName evidence="6">C-type lectin domain-containing protein</fullName>
    </submittedName>
</protein>
<evidence type="ECO:0000313" key="5">
    <source>
        <dbReference type="Proteomes" id="UP000274131"/>
    </source>
</evidence>
<accession>A0A0N4V2X2</accession>
<dbReference type="SMART" id="SM00034">
    <property type="entry name" value="CLECT"/>
    <property type="match status" value="1"/>
</dbReference>
<dbReference type="InterPro" id="IPR050111">
    <property type="entry name" value="C-type_lectin/snaclec_domain"/>
</dbReference>
<evidence type="ECO:0000259" key="3">
    <source>
        <dbReference type="PROSITE" id="PS50041"/>
    </source>
</evidence>
<feature type="region of interest" description="Disordered" evidence="2">
    <location>
        <begin position="70"/>
        <end position="98"/>
    </location>
</feature>
<proteinExistence type="predicted"/>